<dbReference type="AlphaFoldDB" id="X1NF48"/>
<proteinExistence type="predicted"/>
<keyword evidence="1" id="KW-0812">Transmembrane</keyword>
<dbReference type="EMBL" id="BARV01027875">
    <property type="protein sequence ID" value="GAI42228.1"/>
    <property type="molecule type" value="Genomic_DNA"/>
</dbReference>
<comment type="caution">
    <text evidence="2">The sequence shown here is derived from an EMBL/GenBank/DDBJ whole genome shotgun (WGS) entry which is preliminary data.</text>
</comment>
<feature type="transmembrane region" description="Helical" evidence="1">
    <location>
        <begin position="26"/>
        <end position="47"/>
    </location>
</feature>
<reference evidence="2" key="1">
    <citation type="journal article" date="2014" name="Front. Microbiol.">
        <title>High frequency of phylogenetically diverse reductive dehalogenase-homologous genes in deep subseafloor sedimentary metagenomes.</title>
        <authorList>
            <person name="Kawai M."/>
            <person name="Futagami T."/>
            <person name="Toyoda A."/>
            <person name="Takaki Y."/>
            <person name="Nishi S."/>
            <person name="Hori S."/>
            <person name="Arai W."/>
            <person name="Tsubouchi T."/>
            <person name="Morono Y."/>
            <person name="Uchiyama I."/>
            <person name="Ito T."/>
            <person name="Fujiyama A."/>
            <person name="Inagaki F."/>
            <person name="Takami H."/>
        </authorList>
    </citation>
    <scope>NUCLEOTIDE SEQUENCE</scope>
    <source>
        <strain evidence="2">Expedition CK06-06</strain>
    </source>
</reference>
<gene>
    <name evidence="2" type="ORF">S06H3_44762</name>
</gene>
<keyword evidence="1" id="KW-1133">Transmembrane helix</keyword>
<evidence type="ECO:0000313" key="2">
    <source>
        <dbReference type="EMBL" id="GAI42228.1"/>
    </source>
</evidence>
<accession>X1NF48</accession>
<organism evidence="2">
    <name type="scientific">marine sediment metagenome</name>
    <dbReference type="NCBI Taxonomy" id="412755"/>
    <lineage>
        <taxon>unclassified sequences</taxon>
        <taxon>metagenomes</taxon>
        <taxon>ecological metagenomes</taxon>
    </lineage>
</organism>
<sequence length="60" mass="6882">MLDNGIGCFIDRGLENYFVGNDCPGIFTQIIIYTFSTLFFMLVIILIQKNLSKKIYKSPN</sequence>
<name>X1NF48_9ZZZZ</name>
<keyword evidence="1" id="KW-0472">Membrane</keyword>
<protein>
    <submittedName>
        <fullName evidence="2">Uncharacterized protein</fullName>
    </submittedName>
</protein>
<evidence type="ECO:0000256" key="1">
    <source>
        <dbReference type="SAM" id="Phobius"/>
    </source>
</evidence>